<proteinExistence type="predicted"/>
<feature type="compositionally biased region" description="Polar residues" evidence="1">
    <location>
        <begin position="411"/>
        <end position="434"/>
    </location>
</feature>
<name>A0A1E7FRN3_9STRA</name>
<dbReference type="InterPro" id="IPR005240">
    <property type="entry name" value="DUF389"/>
</dbReference>
<dbReference type="OrthoDB" id="543859at2759"/>
<feature type="compositionally biased region" description="Polar residues" evidence="1">
    <location>
        <begin position="14"/>
        <end position="24"/>
    </location>
</feature>
<keyword evidence="4" id="KW-1185">Reference proteome</keyword>
<protein>
    <submittedName>
        <fullName evidence="3">DUF389-domain-containing protein</fullName>
    </submittedName>
</protein>
<reference evidence="3 4" key="1">
    <citation type="submission" date="2016-09" db="EMBL/GenBank/DDBJ databases">
        <title>Extensive genetic diversity and differential bi-allelic expression allows diatom success in the polar Southern Ocean.</title>
        <authorList>
            <consortium name="DOE Joint Genome Institute"/>
            <person name="Mock T."/>
            <person name="Otillar R.P."/>
            <person name="Strauss J."/>
            <person name="Dupont C."/>
            <person name="Frickenhaus S."/>
            <person name="Maumus F."/>
            <person name="Mcmullan M."/>
            <person name="Sanges R."/>
            <person name="Schmutz J."/>
            <person name="Toseland A."/>
            <person name="Valas R."/>
            <person name="Veluchamy A."/>
            <person name="Ward B.J."/>
            <person name="Allen A."/>
            <person name="Barry K."/>
            <person name="Falciatore A."/>
            <person name="Ferrante M."/>
            <person name="Fortunato A.E."/>
            <person name="Gloeckner G."/>
            <person name="Gruber A."/>
            <person name="Hipkin R."/>
            <person name="Janech M."/>
            <person name="Kroth P."/>
            <person name="Leese F."/>
            <person name="Lindquist E."/>
            <person name="Lyon B.R."/>
            <person name="Martin J."/>
            <person name="Mayer C."/>
            <person name="Parker M."/>
            <person name="Quesneville H."/>
            <person name="Raymond J."/>
            <person name="Uhlig C."/>
            <person name="Valentin K.U."/>
            <person name="Worden A.Z."/>
            <person name="Armbrust E.V."/>
            <person name="Bowler C."/>
            <person name="Green B."/>
            <person name="Moulton V."/>
            <person name="Van Oosterhout C."/>
            <person name="Grigoriev I."/>
        </authorList>
    </citation>
    <scope>NUCLEOTIDE SEQUENCE [LARGE SCALE GENOMIC DNA]</scope>
    <source>
        <strain evidence="3 4">CCMP1102</strain>
    </source>
</reference>
<feature type="transmembrane region" description="Helical" evidence="2">
    <location>
        <begin position="275"/>
        <end position="296"/>
    </location>
</feature>
<dbReference type="Proteomes" id="UP000095751">
    <property type="component" value="Unassembled WGS sequence"/>
</dbReference>
<evidence type="ECO:0000313" key="3">
    <source>
        <dbReference type="EMBL" id="OEU20831.1"/>
    </source>
</evidence>
<dbReference type="KEGG" id="fcy:FRACYDRAFT_206082"/>
<feature type="region of interest" description="Disordered" evidence="1">
    <location>
        <begin position="1"/>
        <end position="25"/>
    </location>
</feature>
<keyword evidence="2" id="KW-0472">Membrane</keyword>
<dbReference type="PANTHER" id="PTHR20992:SF9">
    <property type="entry name" value="AT15442P-RELATED"/>
    <property type="match status" value="1"/>
</dbReference>
<keyword evidence="2" id="KW-1133">Transmembrane helix</keyword>
<sequence>MTITNVDSRRDLSNDSSISGNNLRDSSDRSEVFIAGDFEHNLEVLQHMEHDSDQDDVDEDRLIYAATKKFSNANHVFPNHAVGISAADLNRESTLAFSIGDDNEDGITPVRWFRLLMVDDEILEISKEEIQRVRIMHKRFYEGSQFSFNYNTLLIIASIIAALGLGSNSTATIIASMLVSPLMGPVIGMAYAATIGDCRMFRTAFLTESVSLLMCILVGAIVSGCMGFFEISEDWPTDEQESRATIQNFCVGIPIAFFSGLGVAVSVLDDHTSSLVGVAISASLLPPAVNAGMLWVTHLFYDHSSDELHNFGYEGIIALCLTIVNIVMIIISSMIMFRLKEVKLPIKKKIFWTDLGLARKIYRNQAILPTVEASTVKNGVRRMGRRVSTFVPFSSSIRNNDRRSHGGRFSQFFQNPRTRSDMSTCSNRSINSRDIPQGSADDLSP</sequence>
<evidence type="ECO:0000313" key="4">
    <source>
        <dbReference type="Proteomes" id="UP000095751"/>
    </source>
</evidence>
<feature type="transmembrane region" description="Helical" evidence="2">
    <location>
        <begin position="173"/>
        <end position="193"/>
    </location>
</feature>
<gene>
    <name evidence="3" type="ORF">FRACYDRAFT_206082</name>
</gene>
<organism evidence="3 4">
    <name type="scientific">Fragilariopsis cylindrus CCMP1102</name>
    <dbReference type="NCBI Taxonomy" id="635003"/>
    <lineage>
        <taxon>Eukaryota</taxon>
        <taxon>Sar</taxon>
        <taxon>Stramenopiles</taxon>
        <taxon>Ochrophyta</taxon>
        <taxon>Bacillariophyta</taxon>
        <taxon>Bacillariophyceae</taxon>
        <taxon>Bacillariophycidae</taxon>
        <taxon>Bacillariales</taxon>
        <taxon>Bacillariaceae</taxon>
        <taxon>Fragilariopsis</taxon>
    </lineage>
</organism>
<dbReference type="AlphaFoldDB" id="A0A1E7FRN3"/>
<feature type="transmembrane region" description="Helical" evidence="2">
    <location>
        <begin position="249"/>
        <end position="268"/>
    </location>
</feature>
<feature type="region of interest" description="Disordered" evidence="1">
    <location>
        <begin position="398"/>
        <end position="445"/>
    </location>
</feature>
<feature type="transmembrane region" description="Helical" evidence="2">
    <location>
        <begin position="316"/>
        <end position="339"/>
    </location>
</feature>
<dbReference type="InParanoid" id="A0A1E7FRN3"/>
<evidence type="ECO:0000256" key="2">
    <source>
        <dbReference type="SAM" id="Phobius"/>
    </source>
</evidence>
<dbReference type="PANTHER" id="PTHR20992">
    <property type="entry name" value="AT15442P-RELATED"/>
    <property type="match status" value="1"/>
</dbReference>
<evidence type="ECO:0000256" key="1">
    <source>
        <dbReference type="SAM" id="MobiDB-lite"/>
    </source>
</evidence>
<dbReference type="Pfam" id="PF04087">
    <property type="entry name" value="DUF389"/>
    <property type="match status" value="1"/>
</dbReference>
<feature type="transmembrane region" description="Helical" evidence="2">
    <location>
        <begin position="205"/>
        <end position="229"/>
    </location>
</feature>
<feature type="transmembrane region" description="Helical" evidence="2">
    <location>
        <begin position="148"/>
        <end position="167"/>
    </location>
</feature>
<dbReference type="EMBL" id="KV784354">
    <property type="protein sequence ID" value="OEU20831.1"/>
    <property type="molecule type" value="Genomic_DNA"/>
</dbReference>
<keyword evidence="2" id="KW-0812">Transmembrane</keyword>
<accession>A0A1E7FRN3</accession>